<dbReference type="PANTHER" id="PTHR23150:SF19">
    <property type="entry name" value="FORMYLGLYCINE-GENERATING ENZYME"/>
    <property type="match status" value="1"/>
</dbReference>
<dbReference type="KEGG" id="moz:MoryE10_11810"/>
<dbReference type="EMBL" id="AP019782">
    <property type="protein sequence ID" value="BBL70575.1"/>
    <property type="molecule type" value="Genomic_DNA"/>
</dbReference>
<dbReference type="InterPro" id="IPR051043">
    <property type="entry name" value="Sulfatase_Mod_Factor_Kinase"/>
</dbReference>
<proteinExistence type="predicted"/>
<accession>A0A8D5ALX9</accession>
<dbReference type="Proteomes" id="UP000824988">
    <property type="component" value="Chromosome"/>
</dbReference>
<dbReference type="AlphaFoldDB" id="A0A8D5ALX9"/>
<evidence type="ECO:0000259" key="1">
    <source>
        <dbReference type="Pfam" id="PF03781"/>
    </source>
</evidence>
<dbReference type="GO" id="GO:0120147">
    <property type="term" value="F:formylglycine-generating oxidase activity"/>
    <property type="evidence" value="ECO:0007669"/>
    <property type="project" value="TreeGrafter"/>
</dbReference>
<dbReference type="Pfam" id="PF03781">
    <property type="entry name" value="FGE-sulfatase"/>
    <property type="match status" value="1"/>
</dbReference>
<gene>
    <name evidence="2" type="ORF">MoryE10_11810</name>
</gene>
<keyword evidence="3" id="KW-1185">Reference proteome</keyword>
<dbReference type="RefSeq" id="WP_221048515.1">
    <property type="nucleotide sequence ID" value="NZ_AP019782.1"/>
</dbReference>
<evidence type="ECO:0000313" key="3">
    <source>
        <dbReference type="Proteomes" id="UP000824988"/>
    </source>
</evidence>
<organism evidence="2 3">
    <name type="scientific">Methylogaea oryzae</name>
    <dbReference type="NCBI Taxonomy" id="1295382"/>
    <lineage>
        <taxon>Bacteria</taxon>
        <taxon>Pseudomonadati</taxon>
        <taxon>Pseudomonadota</taxon>
        <taxon>Gammaproteobacteria</taxon>
        <taxon>Methylococcales</taxon>
        <taxon>Methylococcaceae</taxon>
        <taxon>Methylogaea</taxon>
    </lineage>
</organism>
<name>A0A8D5ALX9_9GAMM</name>
<feature type="domain" description="Sulfatase-modifying factor enzyme-like" evidence="1">
    <location>
        <begin position="93"/>
        <end position="334"/>
    </location>
</feature>
<evidence type="ECO:0000313" key="2">
    <source>
        <dbReference type="EMBL" id="BBL70575.1"/>
    </source>
</evidence>
<protein>
    <recommendedName>
        <fullName evidence="1">Sulfatase-modifying factor enzyme-like domain-containing protein</fullName>
    </recommendedName>
</protein>
<reference evidence="2" key="1">
    <citation type="submission" date="2019-06" db="EMBL/GenBank/DDBJ databases">
        <title>Complete genome sequence of Methylogaea oryzae strain JCM16910.</title>
        <authorList>
            <person name="Asakawa S."/>
        </authorList>
    </citation>
    <scope>NUCLEOTIDE SEQUENCE</scope>
    <source>
        <strain evidence="2">E10</strain>
    </source>
</reference>
<sequence length="337" mass="37957">MPSNPERPHWPEFNNVLCGAMTDRERLGLPEHYIADSVSRRLPEAYEKLRALGKPQLIAMVEDREATLVARLAAGNLLALAGDPRLRALDPPMVEIDGGTAIVGLDPARVGDVLQRYDKLGLQDTWIRKECPQHTVKLSAYRIGKYPVTNGEYRDFLLDTHYHEIPTSWSLRRYPIERANHPVYTLSAAACDAYVRWLSDKTGRRFRLPTEYEWEFAAAGRERREFPWGDAFDTERANTCETAIFDTTPVGAFPGGASPFGAHDMAGNVEEYVADVYRPYPGGAAIDDHLSQIHGEYRVARGGSFARFRDLARTRRRHGHNPLSATYAMGFRLAETP</sequence>
<dbReference type="PANTHER" id="PTHR23150">
    <property type="entry name" value="SULFATASE MODIFYING FACTOR 1, 2"/>
    <property type="match status" value="1"/>
</dbReference>
<dbReference type="InterPro" id="IPR005532">
    <property type="entry name" value="SUMF_dom"/>
</dbReference>